<evidence type="ECO:0000313" key="14">
    <source>
        <dbReference type="Ensembl" id="ENSHBUP00000015091.1"/>
    </source>
</evidence>
<dbReference type="RefSeq" id="XP_042072397.1">
    <property type="nucleotide sequence ID" value="XM_042216463.1"/>
</dbReference>
<keyword evidence="4 11" id="KW-1133">Transmembrane helix</keyword>
<evidence type="ECO:0000256" key="3">
    <source>
        <dbReference type="ARBA" id="ARBA00022729"/>
    </source>
</evidence>
<dbReference type="Gene3D" id="2.60.40.10">
    <property type="entry name" value="Immunoglobulins"/>
    <property type="match status" value="2"/>
</dbReference>
<evidence type="ECO:0000256" key="1">
    <source>
        <dbReference type="ARBA" id="ARBA00004370"/>
    </source>
</evidence>
<dbReference type="AlphaFoldDB" id="A0A3Q3C6L7"/>
<dbReference type="Pfam" id="PF22705">
    <property type="entry name" value="C2-set_3"/>
    <property type="match status" value="1"/>
</dbReference>
<dbReference type="GeneID" id="102306624"/>
<keyword evidence="2 11" id="KW-0812">Transmembrane</keyword>
<dbReference type="GO" id="GO:1903037">
    <property type="term" value="P:regulation of leukocyte cell-cell adhesion"/>
    <property type="evidence" value="ECO:0007669"/>
    <property type="project" value="UniProtKB-ARBA"/>
</dbReference>
<evidence type="ECO:0000256" key="6">
    <source>
        <dbReference type="ARBA" id="ARBA00023157"/>
    </source>
</evidence>
<dbReference type="InterPro" id="IPR007110">
    <property type="entry name" value="Ig-like_dom"/>
</dbReference>
<feature type="region of interest" description="Disordered" evidence="10">
    <location>
        <begin position="426"/>
        <end position="446"/>
    </location>
</feature>
<name>A0A3Q3C6L7_HAPBU</name>
<evidence type="ECO:0000256" key="11">
    <source>
        <dbReference type="SAM" id="Phobius"/>
    </source>
</evidence>
<dbReference type="InterPro" id="IPR013106">
    <property type="entry name" value="Ig_V-set"/>
</dbReference>
<dbReference type="FunFam" id="2.60.40.10:FF:000088">
    <property type="entry name" value="Butyrophilin subfamily 1 member A1"/>
    <property type="match status" value="1"/>
</dbReference>
<dbReference type="PANTHER" id="PTHR24100:SF151">
    <property type="entry name" value="ICOS LIGAND"/>
    <property type="match status" value="1"/>
</dbReference>
<reference evidence="14" key="2">
    <citation type="submission" date="2025-09" db="UniProtKB">
        <authorList>
            <consortium name="Ensembl"/>
        </authorList>
    </citation>
    <scope>IDENTIFICATION</scope>
</reference>
<evidence type="ECO:0000256" key="12">
    <source>
        <dbReference type="SAM" id="SignalP"/>
    </source>
</evidence>
<evidence type="ECO:0000256" key="7">
    <source>
        <dbReference type="ARBA" id="ARBA00023180"/>
    </source>
</evidence>
<dbReference type="PANTHER" id="PTHR24100">
    <property type="entry name" value="BUTYROPHILIN"/>
    <property type="match status" value="1"/>
</dbReference>
<dbReference type="SUPFAM" id="SSF48726">
    <property type="entry name" value="Immunoglobulin"/>
    <property type="match status" value="2"/>
</dbReference>
<evidence type="ECO:0000256" key="2">
    <source>
        <dbReference type="ARBA" id="ARBA00022692"/>
    </source>
</evidence>
<evidence type="ECO:0000256" key="9">
    <source>
        <dbReference type="ARBA" id="ARBA00038221"/>
    </source>
</evidence>
<evidence type="ECO:0000256" key="10">
    <source>
        <dbReference type="SAM" id="MobiDB-lite"/>
    </source>
</evidence>
<keyword evidence="7" id="KW-0325">Glycoprotein</keyword>
<keyword evidence="5 11" id="KW-0472">Membrane</keyword>
<dbReference type="InterPro" id="IPR050504">
    <property type="entry name" value="IgSF_BTN/MOG"/>
</dbReference>
<dbReference type="GO" id="GO:0005102">
    <property type="term" value="F:signaling receptor binding"/>
    <property type="evidence" value="ECO:0007669"/>
    <property type="project" value="TreeGrafter"/>
</dbReference>
<feature type="region of interest" description="Disordered" evidence="10">
    <location>
        <begin position="360"/>
        <end position="379"/>
    </location>
</feature>
<dbReference type="SMART" id="SM00409">
    <property type="entry name" value="IG"/>
    <property type="match status" value="1"/>
</dbReference>
<evidence type="ECO:0000313" key="15">
    <source>
        <dbReference type="Proteomes" id="UP000264840"/>
    </source>
</evidence>
<dbReference type="PROSITE" id="PS50835">
    <property type="entry name" value="IG_LIKE"/>
    <property type="match status" value="2"/>
</dbReference>
<protein>
    <submittedName>
        <fullName evidence="14">Butyrophilin subfamily 3 member A2-like</fullName>
    </submittedName>
</protein>
<comment type="similarity">
    <text evidence="9">Belongs to the SKINT family.</text>
</comment>
<keyword evidence="3 12" id="KW-0732">Signal</keyword>
<dbReference type="InterPro" id="IPR013783">
    <property type="entry name" value="Ig-like_fold"/>
</dbReference>
<feature type="transmembrane region" description="Helical" evidence="11">
    <location>
        <begin position="246"/>
        <end position="265"/>
    </location>
</feature>
<accession>A0A3Q3C6L7</accession>
<evidence type="ECO:0000256" key="5">
    <source>
        <dbReference type="ARBA" id="ARBA00023136"/>
    </source>
</evidence>
<dbReference type="Ensembl" id="ENSHBUT00000023268.1">
    <property type="protein sequence ID" value="ENSHBUP00000015091.1"/>
    <property type="gene ID" value="ENSHBUG00000017013.1"/>
</dbReference>
<dbReference type="GO" id="GO:0009897">
    <property type="term" value="C:external side of plasma membrane"/>
    <property type="evidence" value="ECO:0007669"/>
    <property type="project" value="TreeGrafter"/>
</dbReference>
<sequence length="446" mass="51453">MRSMKDRLLLVFYHDVILLLLTWHCGGQSQMIGPTQPLVAITGDDIILPCQLDPARDAVDLTVEWSRHDLKPRFVHLKRDDAEPVTQNILYSRRTSLSVNKLKCGDISLKLSKAQVSDAGMYNCLVPEIGAETGMELVVGSVSSVVMEISKVENVIFFKCKSNGWYPEPRVFWLNSQGNQITAESTNSAKGSDGLYTVSSTVTVNKRQTYSLTCRVQQKNINQTEEAHIHVSGDFYLVQCNPAVPITINLAVCLISIGTTALLIWKCGQKKTKISKHDEDENELHQTEMKEKLQRECEGKKRLEDELQNNEEDLKHVRRTIEKLMEQKTSLKDQREKLNTLLQEDKAEMKEVMKKLEKENSIHDKEKKMQKRGDKKNDLEKRTEVHEELLKMTEKLMEETENIIIQMTERKGKLEIDKEQIIKHLREKQKNERDLEETVRETSERH</sequence>
<dbReference type="GO" id="GO:0001817">
    <property type="term" value="P:regulation of cytokine production"/>
    <property type="evidence" value="ECO:0007669"/>
    <property type="project" value="TreeGrafter"/>
</dbReference>
<feature type="domain" description="Ig-like" evidence="13">
    <location>
        <begin position="127"/>
        <end position="230"/>
    </location>
</feature>
<dbReference type="InterPro" id="IPR003599">
    <property type="entry name" value="Ig_sub"/>
</dbReference>
<evidence type="ECO:0000259" key="13">
    <source>
        <dbReference type="PROSITE" id="PS50835"/>
    </source>
</evidence>
<dbReference type="RefSeq" id="XP_005951895.1">
    <property type="nucleotide sequence ID" value="XM_005951833.2"/>
</dbReference>
<keyword evidence="8" id="KW-0393">Immunoglobulin domain</keyword>
<dbReference type="FunFam" id="2.60.40.10:FF:000142">
    <property type="entry name" value="V-set domain-containing T-cell activation inhibitor 1"/>
    <property type="match status" value="1"/>
</dbReference>
<dbReference type="STRING" id="8153.ENSHBUP00000015091"/>
<dbReference type="GeneTree" id="ENSGT01050000244843"/>
<dbReference type="Pfam" id="PF07686">
    <property type="entry name" value="V-set"/>
    <property type="match status" value="1"/>
</dbReference>
<keyword evidence="6" id="KW-1015">Disulfide bond</keyword>
<comment type="subcellular location">
    <subcellularLocation>
        <location evidence="1">Membrane</location>
    </subcellularLocation>
</comment>
<dbReference type="InterPro" id="IPR036179">
    <property type="entry name" value="Ig-like_dom_sf"/>
</dbReference>
<keyword evidence="15" id="KW-1185">Reference proteome</keyword>
<feature type="signal peptide" evidence="12">
    <location>
        <begin position="1"/>
        <end position="29"/>
    </location>
</feature>
<feature type="domain" description="Ig-like" evidence="13">
    <location>
        <begin position="43"/>
        <end position="126"/>
    </location>
</feature>
<evidence type="ECO:0000256" key="8">
    <source>
        <dbReference type="ARBA" id="ARBA00023319"/>
    </source>
</evidence>
<proteinExistence type="inferred from homology"/>
<organism evidence="14 15">
    <name type="scientific">Haplochromis burtoni</name>
    <name type="common">Burton's mouthbrooder</name>
    <name type="synonym">Chromis burtoni</name>
    <dbReference type="NCBI Taxonomy" id="8153"/>
    <lineage>
        <taxon>Eukaryota</taxon>
        <taxon>Metazoa</taxon>
        <taxon>Chordata</taxon>
        <taxon>Craniata</taxon>
        <taxon>Vertebrata</taxon>
        <taxon>Euteleostomi</taxon>
        <taxon>Actinopterygii</taxon>
        <taxon>Neopterygii</taxon>
        <taxon>Teleostei</taxon>
        <taxon>Neoteleostei</taxon>
        <taxon>Acanthomorphata</taxon>
        <taxon>Ovalentaria</taxon>
        <taxon>Cichlomorphae</taxon>
        <taxon>Cichliformes</taxon>
        <taxon>Cichlidae</taxon>
        <taxon>African cichlids</taxon>
        <taxon>Pseudocrenilabrinae</taxon>
        <taxon>Haplochromini</taxon>
        <taxon>Haplochromis</taxon>
    </lineage>
</organism>
<dbReference type="Proteomes" id="UP000264840">
    <property type="component" value="Unplaced"/>
</dbReference>
<dbReference type="InterPro" id="IPR053896">
    <property type="entry name" value="BTN3A2-like_Ig-C"/>
</dbReference>
<reference evidence="14" key="1">
    <citation type="submission" date="2025-08" db="UniProtKB">
        <authorList>
            <consortium name="Ensembl"/>
        </authorList>
    </citation>
    <scope>IDENTIFICATION</scope>
</reference>
<feature type="chain" id="PRO_5018566188" evidence="12">
    <location>
        <begin position="30"/>
        <end position="446"/>
    </location>
</feature>
<evidence type="ECO:0000256" key="4">
    <source>
        <dbReference type="ARBA" id="ARBA00022989"/>
    </source>
</evidence>
<dbReference type="GO" id="GO:0050863">
    <property type="term" value="P:regulation of T cell activation"/>
    <property type="evidence" value="ECO:0007669"/>
    <property type="project" value="UniProtKB-ARBA"/>
</dbReference>
<dbReference type="GO" id="GO:0042110">
    <property type="term" value="P:T cell activation"/>
    <property type="evidence" value="ECO:0007669"/>
    <property type="project" value="UniProtKB-ARBA"/>
</dbReference>
<dbReference type="GO" id="GO:0050852">
    <property type="term" value="P:T cell receptor signaling pathway"/>
    <property type="evidence" value="ECO:0007669"/>
    <property type="project" value="TreeGrafter"/>
</dbReference>